<dbReference type="PANTHER" id="PTHR35526">
    <property type="entry name" value="ANTI-SIGMA-F FACTOR RSBW-RELATED"/>
    <property type="match status" value="1"/>
</dbReference>
<evidence type="ECO:0000259" key="3">
    <source>
        <dbReference type="Pfam" id="PF13581"/>
    </source>
</evidence>
<dbReference type="InterPro" id="IPR003594">
    <property type="entry name" value="HATPase_dom"/>
</dbReference>
<protein>
    <recommendedName>
        <fullName evidence="3">Histidine kinase/HSP90-like ATPase domain-containing protein</fullName>
    </recommendedName>
</protein>
<dbReference type="CDD" id="cd16936">
    <property type="entry name" value="HATPase_RsbW-like"/>
    <property type="match status" value="1"/>
</dbReference>
<proteinExistence type="predicted"/>
<feature type="domain" description="Histidine kinase/HSP90-like ATPase" evidence="3">
    <location>
        <begin position="2"/>
        <end position="110"/>
    </location>
</feature>
<keyword evidence="1" id="KW-0418">Kinase</keyword>
<dbReference type="InterPro" id="IPR036890">
    <property type="entry name" value="HATPase_C_sf"/>
</dbReference>
<sequence length="119" mass="12563">MTQLRHAVASCVAAAGLVGQRLDDFVLAVNELITNAVRHGGGTGQIRLWRADGTLECEVSDAGNGFDGGAPTDSRPAPDSPSGWGLWLARRLSDHMDVRTGPDGTTVRISTTLAEERAH</sequence>
<reference evidence="4 5" key="1">
    <citation type="submission" date="2020-03" db="EMBL/GenBank/DDBJ databases">
        <title>Whole genome shotgun sequence of Phytohabitans rumicis NBRC 108638.</title>
        <authorList>
            <person name="Komaki H."/>
            <person name="Tamura T."/>
        </authorList>
    </citation>
    <scope>NUCLEOTIDE SEQUENCE [LARGE SCALE GENOMIC DNA]</scope>
    <source>
        <strain evidence="4 5">NBRC 108638</strain>
    </source>
</reference>
<dbReference type="Pfam" id="PF13581">
    <property type="entry name" value="HATPase_c_2"/>
    <property type="match status" value="1"/>
</dbReference>
<keyword evidence="1" id="KW-0808">Transferase</keyword>
<keyword evidence="5" id="KW-1185">Reference proteome</keyword>
<organism evidence="4 5">
    <name type="scientific">Phytohabitans rumicis</name>
    <dbReference type="NCBI Taxonomy" id="1076125"/>
    <lineage>
        <taxon>Bacteria</taxon>
        <taxon>Bacillati</taxon>
        <taxon>Actinomycetota</taxon>
        <taxon>Actinomycetes</taxon>
        <taxon>Micromonosporales</taxon>
        <taxon>Micromonosporaceae</taxon>
    </lineage>
</organism>
<dbReference type="Proteomes" id="UP000482960">
    <property type="component" value="Unassembled WGS sequence"/>
</dbReference>
<dbReference type="GO" id="GO:0004674">
    <property type="term" value="F:protein serine/threonine kinase activity"/>
    <property type="evidence" value="ECO:0007669"/>
    <property type="project" value="UniProtKB-KW"/>
</dbReference>
<dbReference type="PANTHER" id="PTHR35526:SF3">
    <property type="entry name" value="ANTI-SIGMA-F FACTOR RSBW"/>
    <property type="match status" value="1"/>
</dbReference>
<dbReference type="Gene3D" id="3.30.565.10">
    <property type="entry name" value="Histidine kinase-like ATPase, C-terminal domain"/>
    <property type="match status" value="1"/>
</dbReference>
<dbReference type="AlphaFoldDB" id="A0A6V8L6B4"/>
<name>A0A6V8L6B4_9ACTN</name>
<evidence type="ECO:0000256" key="1">
    <source>
        <dbReference type="ARBA" id="ARBA00022527"/>
    </source>
</evidence>
<comment type="caution">
    <text evidence="4">The sequence shown here is derived from an EMBL/GenBank/DDBJ whole genome shotgun (WGS) entry which is preliminary data.</text>
</comment>
<reference evidence="4 5" key="2">
    <citation type="submission" date="2020-03" db="EMBL/GenBank/DDBJ databases">
        <authorList>
            <person name="Ichikawa N."/>
            <person name="Kimura A."/>
            <person name="Kitahashi Y."/>
            <person name="Uohara A."/>
        </authorList>
    </citation>
    <scope>NUCLEOTIDE SEQUENCE [LARGE SCALE GENOMIC DNA]</scope>
    <source>
        <strain evidence="4 5">NBRC 108638</strain>
    </source>
</reference>
<feature type="region of interest" description="Disordered" evidence="2">
    <location>
        <begin position="61"/>
        <end position="83"/>
    </location>
</feature>
<dbReference type="SUPFAM" id="SSF55874">
    <property type="entry name" value="ATPase domain of HSP90 chaperone/DNA topoisomerase II/histidine kinase"/>
    <property type="match status" value="1"/>
</dbReference>
<evidence type="ECO:0000313" key="4">
    <source>
        <dbReference type="EMBL" id="GFJ89567.1"/>
    </source>
</evidence>
<gene>
    <name evidence="4" type="ORF">Prum_032090</name>
</gene>
<accession>A0A6V8L6B4</accession>
<keyword evidence="1" id="KW-0723">Serine/threonine-protein kinase</keyword>
<evidence type="ECO:0000256" key="2">
    <source>
        <dbReference type="SAM" id="MobiDB-lite"/>
    </source>
</evidence>
<dbReference type="EMBL" id="BLPG01000001">
    <property type="protein sequence ID" value="GFJ89567.1"/>
    <property type="molecule type" value="Genomic_DNA"/>
</dbReference>
<evidence type="ECO:0000313" key="5">
    <source>
        <dbReference type="Proteomes" id="UP000482960"/>
    </source>
</evidence>
<dbReference type="InterPro" id="IPR050267">
    <property type="entry name" value="Anti-sigma-factor_SerPK"/>
</dbReference>